<reference evidence="2 3" key="1">
    <citation type="journal article" date="2002" name="Environ. Microbiol.">
        <title>Complete genome sequence and comparative analysis of the metabolically versatile Pseudomonas putida KT2440.</title>
        <authorList>
            <person name="Nelson K.E."/>
            <person name="Weinel C."/>
            <person name="Paulsen I.T."/>
            <person name="Dodson R.J."/>
            <person name="Hilbert H."/>
            <person name="Martins dos Santos V.A."/>
            <person name="Fouts D.E."/>
            <person name="Gill S.R."/>
            <person name="Pop M."/>
            <person name="Holmes M."/>
            <person name="Brinkac L."/>
            <person name="Beanan M."/>
            <person name="DeBoy R.T."/>
            <person name="Daugherty S."/>
            <person name="Kolonay J."/>
            <person name="Madupu R."/>
            <person name="Nelson W."/>
            <person name="White O."/>
            <person name="Peterson J."/>
            <person name="Khouri H."/>
            <person name="Hance I."/>
            <person name="Chris Lee P."/>
            <person name="Holtzapple E."/>
            <person name="Scanlan D."/>
            <person name="Tran K."/>
            <person name="Moazzez A."/>
            <person name="Utterback T."/>
            <person name="Rizzo M."/>
            <person name="Lee K."/>
            <person name="Kosack D."/>
            <person name="Moestl D."/>
            <person name="Wedler H."/>
            <person name="Lauber J."/>
            <person name="Stjepandic D."/>
            <person name="Hoheisel J."/>
            <person name="Straetz M."/>
            <person name="Heim S."/>
            <person name="Kiewitz C."/>
            <person name="Eisen J.A."/>
            <person name="Timmis K.N."/>
            <person name="Dusterhoft A."/>
            <person name="Tummler B."/>
            <person name="Fraser C.M."/>
        </authorList>
    </citation>
    <scope>NUCLEOTIDE SEQUENCE [LARGE SCALE GENOMIC DNA]</scope>
    <source>
        <strain evidence="3">ATCC 47054 / DSM 6125 / CFBP 8728 / NCIMB 11950 / KT2440</strain>
    </source>
</reference>
<dbReference type="BioCyc" id="PPUT160488:G1G01-1195-MONOMER"/>
<keyword evidence="1" id="KW-0472">Membrane</keyword>
<keyword evidence="3" id="KW-1185">Reference proteome</keyword>
<accession>A0A140FW15</accession>
<reference evidence="2 3" key="2">
    <citation type="journal article" date="2016" name="Environ. Microbiol.">
        <title>The revisited genome of Pseudomonas putida KT2440 enlightens its value as a robust metabolic chassis.</title>
        <authorList>
            <person name="Belda E."/>
            <person name="van Heck R.G."/>
            <person name="Lopez-Sanchez M.J."/>
            <person name="Cruveiller S."/>
            <person name="Barbe V."/>
            <person name="Fraser C."/>
            <person name="Klenk H.P."/>
            <person name="Petersen J."/>
            <person name="Morgat A."/>
            <person name="Nikel P.I."/>
            <person name="Vallenet D."/>
            <person name="Rouy Z."/>
            <person name="Sekowska A."/>
            <person name="Martins Dos Santos V.A."/>
            <person name="de Lorenzo V."/>
            <person name="Danchin A."/>
            <person name="Medigue C."/>
        </authorList>
    </citation>
    <scope>NUCLEOTIDE SEQUENCE [LARGE SCALE GENOMIC DNA]</scope>
    <source>
        <strain evidence="3">ATCC 47054 / DSM 6125 / CFBP 8728 / NCIMB 11950 / KT2440</strain>
    </source>
</reference>
<keyword evidence="1" id="KW-1133">Transmembrane helix</keyword>
<proteinExistence type="predicted"/>
<gene>
    <name evidence="2" type="ordered locus">PP_5742</name>
</gene>
<evidence type="ECO:0000313" key="2">
    <source>
        <dbReference type="EMBL" id="AMM02798.1"/>
    </source>
</evidence>
<feature type="transmembrane region" description="Helical" evidence="1">
    <location>
        <begin position="54"/>
        <end position="81"/>
    </location>
</feature>
<dbReference type="KEGG" id="ppu:PP_5742"/>
<dbReference type="RefSeq" id="WP_047933947.1">
    <property type="nucleotide sequence ID" value="NC_002947.4"/>
</dbReference>
<dbReference type="AlphaFoldDB" id="A0A140FW15"/>
<dbReference type="Proteomes" id="UP000000556">
    <property type="component" value="Chromosome"/>
</dbReference>
<dbReference type="EMBL" id="AE015451">
    <property type="protein sequence ID" value="AMM02798.1"/>
    <property type="molecule type" value="Genomic_DNA"/>
</dbReference>
<sequence>MNKFCKWAIGVGAAVLTTIAAPIADSLIKEKKWPDSVADVIGTLWSWLTALAEWFTQTIILPLWILLAGFGLLFAAIIILYRSKMKFSSQLESALAKLNPKLPVLDESQQKVLAVIVAVEERGDYMNTSRLHTATGLSRIVCQRAVDVLMGYDLICDNSVVAEDYVFLTEMGREYVLHPQKPLLWEARPN</sequence>
<evidence type="ECO:0000256" key="1">
    <source>
        <dbReference type="SAM" id="Phobius"/>
    </source>
</evidence>
<name>A0A140FW15_PSEPK</name>
<evidence type="ECO:0000313" key="3">
    <source>
        <dbReference type="Proteomes" id="UP000000556"/>
    </source>
</evidence>
<keyword evidence="1" id="KW-0812">Transmembrane</keyword>
<protein>
    <submittedName>
        <fullName evidence="2">Uncharacterized protein</fullName>
    </submittedName>
</protein>
<organism evidence="2 3">
    <name type="scientific">Pseudomonas putida (strain ATCC 47054 / DSM 6125 / CFBP 8728 / NCIMB 11950 / KT2440)</name>
    <dbReference type="NCBI Taxonomy" id="160488"/>
    <lineage>
        <taxon>Bacteria</taxon>
        <taxon>Pseudomonadati</taxon>
        <taxon>Pseudomonadota</taxon>
        <taxon>Gammaproteobacteria</taxon>
        <taxon>Pseudomonadales</taxon>
        <taxon>Pseudomonadaceae</taxon>
        <taxon>Pseudomonas</taxon>
    </lineage>
</organism>